<accession>A0A1G6MLQ1</accession>
<evidence type="ECO:0000256" key="1">
    <source>
        <dbReference type="SAM" id="MobiDB-lite"/>
    </source>
</evidence>
<protein>
    <recommendedName>
        <fullName evidence="5">DUF3105 domain-containing protein</fullName>
    </recommendedName>
</protein>
<keyword evidence="2" id="KW-0472">Membrane</keyword>
<dbReference type="InterPro" id="IPR021454">
    <property type="entry name" value="DUF3105"/>
</dbReference>
<feature type="compositionally biased region" description="Basic and acidic residues" evidence="1">
    <location>
        <begin position="1"/>
        <end position="14"/>
    </location>
</feature>
<keyword evidence="2" id="KW-0812">Transmembrane</keyword>
<feature type="region of interest" description="Disordered" evidence="1">
    <location>
        <begin position="1"/>
        <end position="47"/>
    </location>
</feature>
<dbReference type="STRING" id="993073.AS029_11360"/>
<sequence length="252" mass="27715">MSADADVSRPEERRTRRMTPSPDKRASGNPATQAQIDLTVKQQREQKRQEKLAEYQKQMARRKRGKLVWWVVGSVASLAVIGLVVASFVLAPAPAPTYQAQNSTGEVPDGVQTYENRSDHVQGAVTYEQNPPAGGPHNPYWLNCGVYTEPQQNENAVHSLEHGAIWITYDPARVDEAGIDALKAVMPSSYAILSPYPDMDTAVAVSGWNHQLKVDDPTDSRIKDFFTEFWRSQNVPEPNAACSGAIDGPGKA</sequence>
<evidence type="ECO:0000313" key="4">
    <source>
        <dbReference type="Proteomes" id="UP000183203"/>
    </source>
</evidence>
<proteinExistence type="predicted"/>
<name>A0A1G6MLQ1_9MICO</name>
<dbReference type="Pfam" id="PF11303">
    <property type="entry name" value="DUF3105"/>
    <property type="match status" value="1"/>
</dbReference>
<dbReference type="AlphaFoldDB" id="A0A1G6MLQ1"/>
<evidence type="ECO:0000256" key="2">
    <source>
        <dbReference type="SAM" id="Phobius"/>
    </source>
</evidence>
<organism evidence="3 4">
    <name type="scientific">Microbacterium enclense</name>
    <dbReference type="NCBI Taxonomy" id="993073"/>
    <lineage>
        <taxon>Bacteria</taxon>
        <taxon>Bacillati</taxon>
        <taxon>Actinomycetota</taxon>
        <taxon>Actinomycetes</taxon>
        <taxon>Micrococcales</taxon>
        <taxon>Microbacteriaceae</taxon>
        <taxon>Microbacterium</taxon>
    </lineage>
</organism>
<evidence type="ECO:0000313" key="3">
    <source>
        <dbReference type="EMBL" id="SDC55916.1"/>
    </source>
</evidence>
<reference evidence="3 4" key="1">
    <citation type="submission" date="2016-09" db="EMBL/GenBank/DDBJ databases">
        <authorList>
            <person name="Capua I."/>
            <person name="De Benedictis P."/>
            <person name="Joannis T."/>
            <person name="Lombin L.H."/>
            <person name="Cattoli G."/>
        </authorList>
    </citation>
    <scope>NUCLEOTIDE SEQUENCE [LARGE SCALE GENOMIC DNA]</scope>
    <source>
        <strain evidence="3 4">NIO-1002</strain>
    </source>
</reference>
<feature type="transmembrane region" description="Helical" evidence="2">
    <location>
        <begin position="67"/>
        <end position="91"/>
    </location>
</feature>
<keyword evidence="2" id="KW-1133">Transmembrane helix</keyword>
<evidence type="ECO:0008006" key="5">
    <source>
        <dbReference type="Google" id="ProtNLM"/>
    </source>
</evidence>
<dbReference type="EMBL" id="FMYG01000005">
    <property type="protein sequence ID" value="SDC55916.1"/>
    <property type="molecule type" value="Genomic_DNA"/>
</dbReference>
<gene>
    <name evidence="3" type="ORF">SAMN05216418_2545</name>
</gene>
<dbReference type="Proteomes" id="UP000183203">
    <property type="component" value="Unassembled WGS sequence"/>
</dbReference>